<gene>
    <name evidence="4" type="ORF">mvi_19010</name>
</gene>
<dbReference type="RefSeq" id="WP_207182425.1">
    <property type="nucleotide sequence ID" value="NZ_AP024145.1"/>
</dbReference>
<dbReference type="InterPro" id="IPR016181">
    <property type="entry name" value="Acyl_CoA_acyltransferase"/>
</dbReference>
<keyword evidence="1" id="KW-0808">Transferase</keyword>
<name>A0A8H8WS68_9HYPH</name>
<dbReference type="CDD" id="cd04301">
    <property type="entry name" value="NAT_SF"/>
    <property type="match status" value="1"/>
</dbReference>
<dbReference type="Gene3D" id="3.40.630.30">
    <property type="match status" value="1"/>
</dbReference>
<protein>
    <recommendedName>
        <fullName evidence="3">N-acetyltransferase domain-containing protein</fullName>
    </recommendedName>
</protein>
<dbReference type="GO" id="GO:0016747">
    <property type="term" value="F:acyltransferase activity, transferring groups other than amino-acyl groups"/>
    <property type="evidence" value="ECO:0007669"/>
    <property type="project" value="InterPro"/>
</dbReference>
<evidence type="ECO:0000256" key="1">
    <source>
        <dbReference type="ARBA" id="ARBA00022679"/>
    </source>
</evidence>
<reference evidence="4" key="1">
    <citation type="submission" date="2020-11" db="EMBL/GenBank/DDBJ databases">
        <title>Complete genome sequence of a novel pathogenic Methylobacterium strain isolated from rice in Vietnam.</title>
        <authorList>
            <person name="Lai K."/>
            <person name="Okazaki S."/>
            <person name="Higashi K."/>
            <person name="Mori H."/>
            <person name="Toyoda A."/>
            <person name="Kurokawa K."/>
        </authorList>
    </citation>
    <scope>NUCLEOTIDE SEQUENCE</scope>
    <source>
        <strain evidence="4">VL1</strain>
    </source>
</reference>
<organism evidence="4 5">
    <name type="scientific">Methylobacterium indicum</name>
    <dbReference type="NCBI Taxonomy" id="1775910"/>
    <lineage>
        <taxon>Bacteria</taxon>
        <taxon>Pseudomonadati</taxon>
        <taxon>Pseudomonadota</taxon>
        <taxon>Alphaproteobacteria</taxon>
        <taxon>Hyphomicrobiales</taxon>
        <taxon>Methylobacteriaceae</taxon>
        <taxon>Methylobacterium</taxon>
    </lineage>
</organism>
<feature type="domain" description="N-acetyltransferase" evidence="3">
    <location>
        <begin position="5"/>
        <end position="153"/>
    </location>
</feature>
<dbReference type="AlphaFoldDB" id="A0A8H8WS68"/>
<sequence length="153" mass="16039">MAAPVTIGVETPLQAEVSALLSEAGDVAARLYPAGEHRPIAPESLAVPGTRLLVARIAGEAVGLCALIARGGGTIELKRLIVSAAARGAGVGSALVREAETEARRRGARIVVLEVGTRNVEARRLYRRAGFAPRDPFPPYRAPPASLFLEKVL</sequence>
<dbReference type="PANTHER" id="PTHR43877">
    <property type="entry name" value="AMINOALKYLPHOSPHONATE N-ACETYLTRANSFERASE-RELATED-RELATED"/>
    <property type="match status" value="1"/>
</dbReference>
<keyword evidence="2" id="KW-0012">Acyltransferase</keyword>
<dbReference type="PROSITE" id="PS51186">
    <property type="entry name" value="GNAT"/>
    <property type="match status" value="1"/>
</dbReference>
<evidence type="ECO:0000256" key="2">
    <source>
        <dbReference type="ARBA" id="ARBA00023315"/>
    </source>
</evidence>
<dbReference type="KEGG" id="mind:mvi_19010"/>
<dbReference type="Proteomes" id="UP000663508">
    <property type="component" value="Chromosome"/>
</dbReference>
<dbReference type="EMBL" id="AP024145">
    <property type="protein sequence ID" value="BCM83440.1"/>
    <property type="molecule type" value="Genomic_DNA"/>
</dbReference>
<evidence type="ECO:0000313" key="5">
    <source>
        <dbReference type="Proteomes" id="UP000663508"/>
    </source>
</evidence>
<dbReference type="Pfam" id="PF00583">
    <property type="entry name" value="Acetyltransf_1"/>
    <property type="match status" value="1"/>
</dbReference>
<dbReference type="InterPro" id="IPR000182">
    <property type="entry name" value="GNAT_dom"/>
</dbReference>
<accession>A0A8H8WS68</accession>
<evidence type="ECO:0000259" key="3">
    <source>
        <dbReference type="PROSITE" id="PS51186"/>
    </source>
</evidence>
<evidence type="ECO:0000313" key="4">
    <source>
        <dbReference type="EMBL" id="BCM83440.1"/>
    </source>
</evidence>
<dbReference type="SUPFAM" id="SSF55729">
    <property type="entry name" value="Acyl-CoA N-acyltransferases (Nat)"/>
    <property type="match status" value="1"/>
</dbReference>
<dbReference type="InterPro" id="IPR050832">
    <property type="entry name" value="Bact_Acetyltransf"/>
</dbReference>
<proteinExistence type="predicted"/>
<dbReference type="PANTHER" id="PTHR43877:SF2">
    <property type="entry name" value="AMINOALKYLPHOSPHONATE N-ACETYLTRANSFERASE-RELATED"/>
    <property type="match status" value="1"/>
</dbReference>